<evidence type="ECO:0000313" key="1">
    <source>
        <dbReference type="EMBL" id="KAL0288952.1"/>
    </source>
</evidence>
<dbReference type="PANTHER" id="PTHR10492">
    <property type="match status" value="1"/>
</dbReference>
<name>A0AAW2J4A6_9LAMI</name>
<reference evidence="1" key="2">
    <citation type="journal article" date="2024" name="Plant">
        <title>Genomic evolution and insights into agronomic trait innovations of Sesamum species.</title>
        <authorList>
            <person name="Miao H."/>
            <person name="Wang L."/>
            <person name="Qu L."/>
            <person name="Liu H."/>
            <person name="Sun Y."/>
            <person name="Le M."/>
            <person name="Wang Q."/>
            <person name="Wei S."/>
            <person name="Zheng Y."/>
            <person name="Lin W."/>
            <person name="Duan Y."/>
            <person name="Cao H."/>
            <person name="Xiong S."/>
            <person name="Wang X."/>
            <person name="Wei L."/>
            <person name="Li C."/>
            <person name="Ma Q."/>
            <person name="Ju M."/>
            <person name="Zhao R."/>
            <person name="Li G."/>
            <person name="Mu C."/>
            <person name="Tian Q."/>
            <person name="Mei H."/>
            <person name="Zhang T."/>
            <person name="Gao T."/>
            <person name="Zhang H."/>
        </authorList>
    </citation>
    <scope>NUCLEOTIDE SEQUENCE</scope>
    <source>
        <strain evidence="1">KEN8</strain>
    </source>
</reference>
<proteinExistence type="predicted"/>
<dbReference type="PANTHER" id="PTHR10492:SF57">
    <property type="entry name" value="ATP-DEPENDENT DNA HELICASE"/>
    <property type="match status" value="1"/>
</dbReference>
<sequence length="212" mass="24448">MYGIAGYSFDHKTDIHVIEFQKRGLPHPHITLTVADQDKPVTPEDINEFICAEIPNKNVDPLAYETVVRSMVHGPCGPYNLNAPCMVDGKCSKHYPKKFSNQTIIDEDGFISYRRRNNPEITDPVGLLERHWRAMTDDLQYRVRRELRDNSVHISDKNLKEWGLHEIECILNRNGKTLGDFPPMPLPSSRSFGIITNWLIRKELDYDSVAEE</sequence>
<evidence type="ECO:0008006" key="2">
    <source>
        <dbReference type="Google" id="ProtNLM"/>
    </source>
</evidence>
<organism evidence="1">
    <name type="scientific">Sesamum calycinum</name>
    <dbReference type="NCBI Taxonomy" id="2727403"/>
    <lineage>
        <taxon>Eukaryota</taxon>
        <taxon>Viridiplantae</taxon>
        <taxon>Streptophyta</taxon>
        <taxon>Embryophyta</taxon>
        <taxon>Tracheophyta</taxon>
        <taxon>Spermatophyta</taxon>
        <taxon>Magnoliopsida</taxon>
        <taxon>eudicotyledons</taxon>
        <taxon>Gunneridae</taxon>
        <taxon>Pentapetalae</taxon>
        <taxon>asterids</taxon>
        <taxon>lamiids</taxon>
        <taxon>Lamiales</taxon>
        <taxon>Pedaliaceae</taxon>
        <taxon>Sesamum</taxon>
    </lineage>
</organism>
<dbReference type="EMBL" id="JACGWM010001716">
    <property type="protein sequence ID" value="KAL0288952.1"/>
    <property type="molecule type" value="Genomic_DNA"/>
</dbReference>
<reference evidence="1" key="1">
    <citation type="submission" date="2020-06" db="EMBL/GenBank/DDBJ databases">
        <authorList>
            <person name="Li T."/>
            <person name="Hu X."/>
            <person name="Zhang T."/>
            <person name="Song X."/>
            <person name="Zhang H."/>
            <person name="Dai N."/>
            <person name="Sheng W."/>
            <person name="Hou X."/>
            <person name="Wei L."/>
        </authorList>
    </citation>
    <scope>NUCLEOTIDE SEQUENCE</scope>
    <source>
        <strain evidence="1">KEN8</strain>
        <tissue evidence="1">Leaf</tissue>
    </source>
</reference>
<protein>
    <recommendedName>
        <fullName evidence="2">Helitron helicase-like domain-containing protein</fullName>
    </recommendedName>
</protein>
<dbReference type="AlphaFoldDB" id="A0AAW2J4A6"/>
<gene>
    <name evidence="1" type="ORF">Scaly_2716100</name>
</gene>
<comment type="caution">
    <text evidence="1">The sequence shown here is derived from an EMBL/GenBank/DDBJ whole genome shotgun (WGS) entry which is preliminary data.</text>
</comment>
<accession>A0AAW2J4A6</accession>